<evidence type="ECO:0000313" key="2">
    <source>
        <dbReference type="Proteomes" id="UP000245590"/>
    </source>
</evidence>
<proteinExistence type="predicted"/>
<dbReference type="RefSeq" id="WP_109274087.1">
    <property type="nucleotide sequence ID" value="NZ_QFKX01000001.1"/>
</dbReference>
<dbReference type="AlphaFoldDB" id="A0A2U2RMW0"/>
<reference evidence="1 2" key="1">
    <citation type="submission" date="2018-05" db="EMBL/GenBank/DDBJ databases">
        <title>Brachybacterium sp. M1HQ-2T, whole genome shotgun sequence.</title>
        <authorList>
            <person name="Tuo L."/>
        </authorList>
    </citation>
    <scope>NUCLEOTIDE SEQUENCE [LARGE SCALE GENOMIC DNA]</scope>
    <source>
        <strain evidence="1 2">M1HQ-2</strain>
    </source>
</reference>
<comment type="caution">
    <text evidence="1">The sequence shown here is derived from an EMBL/GenBank/DDBJ whole genome shotgun (WGS) entry which is preliminary data.</text>
</comment>
<evidence type="ECO:0000313" key="1">
    <source>
        <dbReference type="EMBL" id="PWH07203.1"/>
    </source>
</evidence>
<dbReference type="Proteomes" id="UP000245590">
    <property type="component" value="Unassembled WGS sequence"/>
</dbReference>
<dbReference type="OrthoDB" id="9804442at2"/>
<protein>
    <submittedName>
        <fullName evidence="1">Uncharacterized protein</fullName>
    </submittedName>
</protein>
<accession>A0A2U2RMW0</accession>
<dbReference type="EMBL" id="QFKX01000001">
    <property type="protein sequence ID" value="PWH07203.1"/>
    <property type="molecule type" value="Genomic_DNA"/>
</dbReference>
<organism evidence="1 2">
    <name type="scientific">Brachybacterium endophyticum</name>
    <dbReference type="NCBI Taxonomy" id="2182385"/>
    <lineage>
        <taxon>Bacteria</taxon>
        <taxon>Bacillati</taxon>
        <taxon>Actinomycetota</taxon>
        <taxon>Actinomycetes</taxon>
        <taxon>Micrococcales</taxon>
        <taxon>Dermabacteraceae</taxon>
        <taxon>Brachybacterium</taxon>
    </lineage>
</organism>
<sequence>MMIVPPRADGSDLDGPSTWGERGVCPFCGSAEVIHRVIGMVLAGADDDAPPWVEFSGCCGIGPDRSCLSCGEEWWAGSEDPRHAARSR</sequence>
<name>A0A2U2RMW0_9MICO</name>
<gene>
    <name evidence="1" type="ORF">DEO23_00615</name>
</gene>
<keyword evidence="2" id="KW-1185">Reference proteome</keyword>